<accession>A0A0E9W461</accession>
<organism evidence="1">
    <name type="scientific">Anguilla anguilla</name>
    <name type="common">European freshwater eel</name>
    <name type="synonym">Muraena anguilla</name>
    <dbReference type="NCBI Taxonomy" id="7936"/>
    <lineage>
        <taxon>Eukaryota</taxon>
        <taxon>Metazoa</taxon>
        <taxon>Chordata</taxon>
        <taxon>Craniata</taxon>
        <taxon>Vertebrata</taxon>
        <taxon>Euteleostomi</taxon>
        <taxon>Actinopterygii</taxon>
        <taxon>Neopterygii</taxon>
        <taxon>Teleostei</taxon>
        <taxon>Anguilliformes</taxon>
        <taxon>Anguillidae</taxon>
        <taxon>Anguilla</taxon>
    </lineage>
</organism>
<dbReference type="EMBL" id="GBXM01023471">
    <property type="protein sequence ID" value="JAH85106.1"/>
    <property type="molecule type" value="Transcribed_RNA"/>
</dbReference>
<dbReference type="AlphaFoldDB" id="A0A0E9W461"/>
<reference evidence="1" key="1">
    <citation type="submission" date="2014-11" db="EMBL/GenBank/DDBJ databases">
        <authorList>
            <person name="Amaro Gonzalez C."/>
        </authorList>
    </citation>
    <scope>NUCLEOTIDE SEQUENCE</scope>
</reference>
<reference evidence="1" key="2">
    <citation type="journal article" date="2015" name="Fish Shellfish Immunol.">
        <title>Early steps in the European eel (Anguilla anguilla)-Vibrio vulnificus interaction in the gills: Role of the RtxA13 toxin.</title>
        <authorList>
            <person name="Callol A."/>
            <person name="Pajuelo D."/>
            <person name="Ebbesson L."/>
            <person name="Teles M."/>
            <person name="MacKenzie S."/>
            <person name="Amaro C."/>
        </authorList>
    </citation>
    <scope>NUCLEOTIDE SEQUENCE</scope>
</reference>
<protein>
    <submittedName>
        <fullName evidence="1">Uncharacterized protein</fullName>
    </submittedName>
</protein>
<evidence type="ECO:0000313" key="1">
    <source>
        <dbReference type="EMBL" id="JAH85106.1"/>
    </source>
</evidence>
<sequence>MFGSFSEKCRKCCSKSCFFNTVPLVNINYLLKFHLNIFVYSVNINLL</sequence>
<proteinExistence type="predicted"/>
<name>A0A0E9W461_ANGAN</name>